<evidence type="ECO:0000313" key="2">
    <source>
        <dbReference type="EMBL" id="KZT03321.1"/>
    </source>
</evidence>
<reference evidence="2 3" key="1">
    <citation type="journal article" date="2016" name="Mol. Biol. Evol.">
        <title>Comparative Genomics of Early-Diverging Mushroom-Forming Fungi Provides Insights into the Origins of Lignocellulose Decay Capabilities.</title>
        <authorList>
            <person name="Nagy L.G."/>
            <person name="Riley R."/>
            <person name="Tritt A."/>
            <person name="Adam C."/>
            <person name="Daum C."/>
            <person name="Floudas D."/>
            <person name="Sun H."/>
            <person name="Yadav J.S."/>
            <person name="Pangilinan J."/>
            <person name="Larsson K.H."/>
            <person name="Matsuura K."/>
            <person name="Barry K."/>
            <person name="Labutti K."/>
            <person name="Kuo R."/>
            <person name="Ohm R.A."/>
            <person name="Bhattacharya S.S."/>
            <person name="Shirouzu T."/>
            <person name="Yoshinaga Y."/>
            <person name="Martin F.M."/>
            <person name="Grigoriev I.V."/>
            <person name="Hibbett D.S."/>
        </authorList>
    </citation>
    <scope>NUCLEOTIDE SEQUENCE [LARGE SCALE GENOMIC DNA]</scope>
    <source>
        <strain evidence="2 3">93-53</strain>
    </source>
</reference>
<dbReference type="InParanoid" id="A0A165CRU2"/>
<dbReference type="Proteomes" id="UP000076871">
    <property type="component" value="Unassembled WGS sequence"/>
</dbReference>
<dbReference type="EMBL" id="KV427645">
    <property type="protein sequence ID" value="KZT03321.1"/>
    <property type="molecule type" value="Genomic_DNA"/>
</dbReference>
<feature type="compositionally biased region" description="Low complexity" evidence="1">
    <location>
        <begin position="24"/>
        <end position="40"/>
    </location>
</feature>
<feature type="compositionally biased region" description="Low complexity" evidence="1">
    <location>
        <begin position="225"/>
        <end position="239"/>
    </location>
</feature>
<name>A0A165CRU2_9APHY</name>
<proteinExistence type="predicted"/>
<feature type="compositionally biased region" description="Polar residues" evidence="1">
    <location>
        <begin position="1"/>
        <end position="15"/>
    </location>
</feature>
<sequence length="547" mass="60273">MSAISTQQVTASESTMEGIGVERTPPGGSPSPASVTTSAPAPMPLPPPVHNKMRDTIRSLRNNLSDLAVGVQHVIDGPYEAGAYSDEFENCTVTLSTYLRDFHNALMRNSLIIDTEAGTRIMHLYQALFHQQLASTAILLDDNALMDEAPRTCPRTEGALPVGINMQAALTKAVEDGVRMATSAINTWLSAIEAQLVCGRPLPHPPQAPEGPRLQLPVRTGRQRAPTANSSAAAPAVQPMMQPETQAPNAPTMAQVAAQNHEKCYVLLITPEQHAAIEAGGTMPQWYAKVHTRLHETPAWAKVRFLGLRFTGPTKVQVVFSHDSPDSLIHPCEHASTLQDFCPLVPVTKLFIPSCLLRHPDTGLLLTEEEIMAELRRNAMFLSVHFNSLPSFVVPKEHREQLGKSSIIVSIEDAHRDYCARNLLGRDNHGDAAAFLWFYGSRITVKKLKDRPIFRQCTRCWRLMHLESHCKKRAPVCHFCGKTDHTSDMHRQACLVCNYEAHLADQPCESDHYFCVVCGTNGHSAADTTCPAQKDYRIPISRTNPSS</sequence>
<evidence type="ECO:0000256" key="1">
    <source>
        <dbReference type="SAM" id="MobiDB-lite"/>
    </source>
</evidence>
<evidence type="ECO:0000313" key="3">
    <source>
        <dbReference type="Proteomes" id="UP000076871"/>
    </source>
</evidence>
<dbReference type="RefSeq" id="XP_040761061.1">
    <property type="nucleotide sequence ID" value="XM_040913032.1"/>
</dbReference>
<dbReference type="OrthoDB" id="4230923at2759"/>
<gene>
    <name evidence="2" type="ORF">LAESUDRAFT_762103</name>
</gene>
<dbReference type="GeneID" id="63830060"/>
<feature type="region of interest" description="Disordered" evidence="1">
    <location>
        <begin position="1"/>
        <end position="49"/>
    </location>
</feature>
<organism evidence="2 3">
    <name type="scientific">Laetiporus sulphureus 93-53</name>
    <dbReference type="NCBI Taxonomy" id="1314785"/>
    <lineage>
        <taxon>Eukaryota</taxon>
        <taxon>Fungi</taxon>
        <taxon>Dikarya</taxon>
        <taxon>Basidiomycota</taxon>
        <taxon>Agaricomycotina</taxon>
        <taxon>Agaricomycetes</taxon>
        <taxon>Polyporales</taxon>
        <taxon>Laetiporus</taxon>
    </lineage>
</organism>
<accession>A0A165CRU2</accession>
<dbReference type="AlphaFoldDB" id="A0A165CRU2"/>
<evidence type="ECO:0008006" key="4">
    <source>
        <dbReference type="Google" id="ProtNLM"/>
    </source>
</evidence>
<feature type="region of interest" description="Disordered" evidence="1">
    <location>
        <begin position="220"/>
        <end position="239"/>
    </location>
</feature>
<keyword evidence="3" id="KW-1185">Reference proteome</keyword>
<protein>
    <recommendedName>
        <fullName evidence="4">CCHC-type domain-containing protein</fullName>
    </recommendedName>
</protein>